<evidence type="ECO:0000313" key="1">
    <source>
        <dbReference type="EMBL" id="CAG6650715.1"/>
    </source>
</evidence>
<organism evidence="1">
    <name type="scientific">Cacopsylla melanoneura</name>
    <dbReference type="NCBI Taxonomy" id="428564"/>
    <lineage>
        <taxon>Eukaryota</taxon>
        <taxon>Metazoa</taxon>
        <taxon>Ecdysozoa</taxon>
        <taxon>Arthropoda</taxon>
        <taxon>Hexapoda</taxon>
        <taxon>Insecta</taxon>
        <taxon>Pterygota</taxon>
        <taxon>Neoptera</taxon>
        <taxon>Paraneoptera</taxon>
        <taxon>Hemiptera</taxon>
        <taxon>Sternorrhyncha</taxon>
        <taxon>Psylloidea</taxon>
        <taxon>Psyllidae</taxon>
        <taxon>Psyllinae</taxon>
        <taxon>Cacopsylla</taxon>
    </lineage>
</organism>
<sequence length="122" mass="13578">MGGGCSGRDRPRDLSSRTGRCRWVPTSIRCAQRVSCCQSVSEHTGRANRIFQSVFHRCRVGCGERQPDLCVAFVWCSDVTECCVWWLRKRLHSGICGKSVAMRNEAEGVFGVCSDNAESSDE</sequence>
<name>A0A8D8RJ86_9HEMI</name>
<accession>A0A8D8RJ86</accession>
<proteinExistence type="predicted"/>
<dbReference type="AlphaFoldDB" id="A0A8D8RJ86"/>
<reference evidence="1" key="1">
    <citation type="submission" date="2021-05" db="EMBL/GenBank/DDBJ databases">
        <authorList>
            <person name="Alioto T."/>
            <person name="Alioto T."/>
            <person name="Gomez Garrido J."/>
        </authorList>
    </citation>
    <scope>NUCLEOTIDE SEQUENCE</scope>
</reference>
<dbReference type="EMBL" id="HBUF01163585">
    <property type="protein sequence ID" value="CAG6650717.1"/>
    <property type="molecule type" value="Transcribed_RNA"/>
</dbReference>
<dbReference type="EMBL" id="HBUF01163584">
    <property type="protein sequence ID" value="CAG6650715.1"/>
    <property type="molecule type" value="Transcribed_RNA"/>
</dbReference>
<protein>
    <submittedName>
        <fullName evidence="1">Uncharacterized protein</fullName>
    </submittedName>
</protein>